<sequence>MNIIQRAVIFFIVIVCIQCQSSLNDLDADKIKSKIEKGLGDLNIDIPDVDLNSTSMPNAEDIEKVLREKCEKNGATDAVDLIKEEQENARICIEKYVNFTTIEEELEEKKKTGSMDEVFSKYCKKWPDIKGCFDKAVSISRSCMDKKEEDAFNRTLDIINDLQEFMCYKDGDRLAMFVAEGGVECMSERKDGVQECVNKTLGSRIPDADDLSVTNLPVMLFTDRDCDDFEEVRECVNHELEKCKDSTPANIVDAFFKFLKKQLPCKGSLAQKSTKPNSAWAISSSSILLAISFLYVRLY</sequence>
<dbReference type="InterPro" id="IPR009832">
    <property type="entry name" value="DUF1397"/>
</dbReference>
<name>A0A6P7FAT4_DIAVI</name>
<gene>
    <name evidence="2" type="primary">LOC114328102</name>
</gene>
<protein>
    <submittedName>
        <fullName evidence="2">27 kDa hemolymph protein-like</fullName>
    </submittedName>
</protein>
<dbReference type="InParanoid" id="A0A6P7FAT4"/>
<dbReference type="RefSeq" id="XP_028132676.1">
    <property type="nucleotide sequence ID" value="XM_028276875.1"/>
</dbReference>
<dbReference type="Pfam" id="PF07165">
    <property type="entry name" value="DUF1397"/>
    <property type="match status" value="1"/>
</dbReference>
<dbReference type="FunCoup" id="A0A6P7FAT4">
    <property type="interactions" value="11"/>
</dbReference>
<accession>A0A6P7FAT4</accession>
<dbReference type="PANTHER" id="PTHR20997:SF2">
    <property type="entry name" value="EG:BACR42I17.2 PROTEIN-RELATED"/>
    <property type="match status" value="1"/>
</dbReference>
<feature type="chain" id="PRO_5028213338" evidence="1">
    <location>
        <begin position="20"/>
        <end position="299"/>
    </location>
</feature>
<dbReference type="AlphaFoldDB" id="A0A6P7FAT4"/>
<proteinExistence type="predicted"/>
<feature type="signal peptide" evidence="1">
    <location>
        <begin position="1"/>
        <end position="19"/>
    </location>
</feature>
<evidence type="ECO:0000256" key="1">
    <source>
        <dbReference type="SAM" id="SignalP"/>
    </source>
</evidence>
<dbReference type="OrthoDB" id="6512861at2759"/>
<keyword evidence="1" id="KW-0732">Signal</keyword>
<evidence type="ECO:0000313" key="2">
    <source>
        <dbReference type="RefSeq" id="XP_028132676.1"/>
    </source>
</evidence>
<dbReference type="PANTHER" id="PTHR20997">
    <property type="entry name" value="EG:BACR42I17.2 PROTEIN-RELATED"/>
    <property type="match status" value="1"/>
</dbReference>
<reference evidence="2" key="1">
    <citation type="submission" date="2025-08" db="UniProtKB">
        <authorList>
            <consortium name="RefSeq"/>
        </authorList>
    </citation>
    <scope>IDENTIFICATION</scope>
    <source>
        <tissue evidence="2">Whole insect</tissue>
    </source>
</reference>
<dbReference type="KEGG" id="dvv:114328102"/>
<organism evidence="2">
    <name type="scientific">Diabrotica virgifera virgifera</name>
    <name type="common">western corn rootworm</name>
    <dbReference type="NCBI Taxonomy" id="50390"/>
    <lineage>
        <taxon>Eukaryota</taxon>
        <taxon>Metazoa</taxon>
        <taxon>Ecdysozoa</taxon>
        <taxon>Arthropoda</taxon>
        <taxon>Hexapoda</taxon>
        <taxon>Insecta</taxon>
        <taxon>Pterygota</taxon>
        <taxon>Neoptera</taxon>
        <taxon>Endopterygota</taxon>
        <taxon>Coleoptera</taxon>
        <taxon>Polyphaga</taxon>
        <taxon>Cucujiformia</taxon>
        <taxon>Chrysomeloidea</taxon>
        <taxon>Chrysomelidae</taxon>
        <taxon>Galerucinae</taxon>
        <taxon>Diabroticina</taxon>
        <taxon>Diabroticites</taxon>
        <taxon>Diabrotica</taxon>
    </lineage>
</organism>